<evidence type="ECO:0000313" key="2">
    <source>
        <dbReference type="EMBL" id="TNC21759.1"/>
    </source>
</evidence>
<dbReference type="EMBL" id="VDFR01000285">
    <property type="protein sequence ID" value="TNC21759.1"/>
    <property type="molecule type" value="Genomic_DNA"/>
</dbReference>
<organism evidence="2 3">
    <name type="scientific">Mumia zhuanghuii</name>
    <dbReference type="NCBI Taxonomy" id="2585211"/>
    <lineage>
        <taxon>Bacteria</taxon>
        <taxon>Bacillati</taxon>
        <taxon>Actinomycetota</taxon>
        <taxon>Actinomycetes</taxon>
        <taxon>Propionibacteriales</taxon>
        <taxon>Nocardioidaceae</taxon>
        <taxon>Mumia</taxon>
    </lineage>
</organism>
<dbReference type="AlphaFoldDB" id="A0A5C4LSW5"/>
<sequence>MTQQSQLRTYLYGCPKAQQPPLHWLQAGTAHDKLSPRKEVKEVYTQRRKYHQPKEQRRQMRRPYEAPAAL</sequence>
<protein>
    <submittedName>
        <fullName evidence="2">Uncharacterized protein</fullName>
    </submittedName>
</protein>
<accession>A0A5C4LSW5</accession>
<evidence type="ECO:0000256" key="1">
    <source>
        <dbReference type="SAM" id="MobiDB-lite"/>
    </source>
</evidence>
<dbReference type="Proteomes" id="UP000306740">
    <property type="component" value="Unassembled WGS sequence"/>
</dbReference>
<feature type="compositionally biased region" description="Basic and acidic residues" evidence="1">
    <location>
        <begin position="52"/>
        <end position="64"/>
    </location>
</feature>
<feature type="region of interest" description="Disordered" evidence="1">
    <location>
        <begin position="42"/>
        <end position="70"/>
    </location>
</feature>
<evidence type="ECO:0000313" key="3">
    <source>
        <dbReference type="Proteomes" id="UP000306740"/>
    </source>
</evidence>
<proteinExistence type="predicted"/>
<comment type="caution">
    <text evidence="2">The sequence shown here is derived from an EMBL/GenBank/DDBJ whole genome shotgun (WGS) entry which is preliminary data.</text>
</comment>
<reference evidence="2 3" key="1">
    <citation type="submission" date="2019-05" db="EMBL/GenBank/DDBJ databases">
        <title>Mumia sp. nov., isolated from the intestinal contents of plateau pika (Ochotona curzoniae) in the Qinghai-Tibet plateau of China.</title>
        <authorList>
            <person name="Tian Z."/>
        </authorList>
    </citation>
    <scope>NUCLEOTIDE SEQUENCE [LARGE SCALE GENOMIC DNA]</scope>
    <source>
        <strain evidence="3">527</strain>
    </source>
</reference>
<name>A0A5C4LSW5_9ACTN</name>
<gene>
    <name evidence="2" type="ORF">FHE65_36250</name>
</gene>